<evidence type="ECO:0000256" key="5">
    <source>
        <dbReference type="ARBA" id="ARBA00022692"/>
    </source>
</evidence>
<comment type="subcellular location">
    <subcellularLocation>
        <location evidence="1">Cell inner membrane</location>
        <topology evidence="1">Multi-pass membrane protein</topology>
    </subcellularLocation>
    <subcellularLocation>
        <location evidence="8">Cell membrane</location>
        <topology evidence="8">Multi-pass membrane protein</topology>
    </subcellularLocation>
</comment>
<dbReference type="eggNOG" id="COG0765">
    <property type="taxonomic scope" value="Bacteria"/>
</dbReference>
<protein>
    <submittedName>
        <fullName evidence="10">Polar amino acid ABC transporter, inner membrane subunit</fullName>
    </submittedName>
</protein>
<sequence length="369" mass="40405">MGMEDVTGRPAPRSKSLTPLAWAQRNLFSSVGNTILTLASFYLLWLTIPPALDFTIFSAVWTGTTREACLEPGAGACWPFVWANIDQFIYGRYPPSEIWRVNLTFALGVAVIVPMLIPGLPARRLNLVLLLIVYPLVAIVLLAGDRPGLPPVPTSEWGGLLVTLVVAVTGIVASLPLGVLLALGRRSDMPAIRMLCIIFIEFWRGVPLITVLFMASVMLPLFLPEGVNPDNLLRCLVGVALFSSAYMAEVVRGGLQAIPAGQYEAARAVGLTYWQAMGQVVLPQALRHVIPGIVNTFIGLFKDTTLVLIVGIFDLLGQVRAQLSDPNWTIPQGALTGYIFAALVFWVFCFGMSQYSNFMERRLDTTRER</sequence>
<keyword evidence="3 8" id="KW-0813">Transport</keyword>
<dbReference type="SUPFAM" id="SSF161098">
    <property type="entry name" value="MetI-like"/>
    <property type="match status" value="1"/>
</dbReference>
<dbReference type="OrthoDB" id="9771188at2"/>
<feature type="domain" description="ABC transmembrane type-1" evidence="9">
    <location>
        <begin position="160"/>
        <end position="351"/>
    </location>
</feature>
<feature type="transmembrane region" description="Helical" evidence="8">
    <location>
        <begin position="27"/>
        <end position="48"/>
    </location>
</feature>
<dbReference type="NCBIfam" id="TIGR01726">
    <property type="entry name" value="HEQRo_perm_3TM"/>
    <property type="match status" value="1"/>
</dbReference>
<accession>A7HXG0</accession>
<comment type="similarity">
    <text evidence="2">Belongs to the binding-protein-dependent transport system permease family. HisMQ subfamily.</text>
</comment>
<proteinExistence type="inferred from homology"/>
<gene>
    <name evidence="10" type="ordered locus">Plav_2986</name>
</gene>
<evidence type="ECO:0000256" key="8">
    <source>
        <dbReference type="RuleBase" id="RU363032"/>
    </source>
</evidence>
<keyword evidence="4" id="KW-1003">Cell membrane</keyword>
<dbReference type="PROSITE" id="PS50928">
    <property type="entry name" value="ABC_TM1"/>
    <property type="match status" value="1"/>
</dbReference>
<dbReference type="InterPro" id="IPR000515">
    <property type="entry name" value="MetI-like"/>
</dbReference>
<dbReference type="STRING" id="402881.Plav_2986"/>
<dbReference type="GO" id="GO:0006865">
    <property type="term" value="P:amino acid transport"/>
    <property type="evidence" value="ECO:0007669"/>
    <property type="project" value="TreeGrafter"/>
</dbReference>
<feature type="transmembrane region" description="Helical" evidence="8">
    <location>
        <begin position="333"/>
        <end position="352"/>
    </location>
</feature>
<evidence type="ECO:0000313" key="10">
    <source>
        <dbReference type="EMBL" id="ABS64593.1"/>
    </source>
</evidence>
<dbReference type="InterPro" id="IPR010065">
    <property type="entry name" value="AA_ABC_transptr_permease_3TM"/>
</dbReference>
<dbReference type="Gene3D" id="1.10.3720.10">
    <property type="entry name" value="MetI-like"/>
    <property type="match status" value="1"/>
</dbReference>
<evidence type="ECO:0000313" key="11">
    <source>
        <dbReference type="Proteomes" id="UP000006377"/>
    </source>
</evidence>
<evidence type="ECO:0000256" key="3">
    <source>
        <dbReference type="ARBA" id="ARBA00022448"/>
    </source>
</evidence>
<dbReference type="EMBL" id="CP000774">
    <property type="protein sequence ID" value="ABS64593.1"/>
    <property type="molecule type" value="Genomic_DNA"/>
</dbReference>
<dbReference type="AlphaFoldDB" id="A7HXG0"/>
<feature type="transmembrane region" description="Helical" evidence="8">
    <location>
        <begin position="98"/>
        <end position="120"/>
    </location>
</feature>
<dbReference type="KEGG" id="pla:Plav_2986"/>
<dbReference type="PANTHER" id="PTHR30614">
    <property type="entry name" value="MEMBRANE COMPONENT OF AMINO ACID ABC TRANSPORTER"/>
    <property type="match status" value="1"/>
</dbReference>
<dbReference type="Proteomes" id="UP000006377">
    <property type="component" value="Chromosome"/>
</dbReference>
<evidence type="ECO:0000256" key="6">
    <source>
        <dbReference type="ARBA" id="ARBA00022989"/>
    </source>
</evidence>
<dbReference type="GO" id="GO:0043190">
    <property type="term" value="C:ATP-binding cassette (ABC) transporter complex"/>
    <property type="evidence" value="ECO:0007669"/>
    <property type="project" value="InterPro"/>
</dbReference>
<dbReference type="InterPro" id="IPR035906">
    <property type="entry name" value="MetI-like_sf"/>
</dbReference>
<keyword evidence="5 8" id="KW-0812">Transmembrane</keyword>
<evidence type="ECO:0000256" key="7">
    <source>
        <dbReference type="ARBA" id="ARBA00023136"/>
    </source>
</evidence>
<dbReference type="PANTHER" id="PTHR30614:SF41">
    <property type="entry name" value="INNER MEMBRANE AMINO-ACID ABC TRANSPORTER PERMEASE PROTEIN YHDY"/>
    <property type="match status" value="1"/>
</dbReference>
<dbReference type="InterPro" id="IPR043429">
    <property type="entry name" value="ArtM/GltK/GlnP/TcyL/YhdX-like"/>
</dbReference>
<feature type="transmembrane region" description="Helical" evidence="8">
    <location>
        <begin position="195"/>
        <end position="219"/>
    </location>
</feature>
<evidence type="ECO:0000256" key="4">
    <source>
        <dbReference type="ARBA" id="ARBA00022475"/>
    </source>
</evidence>
<name>A7HXG0_PARL1</name>
<evidence type="ECO:0000256" key="1">
    <source>
        <dbReference type="ARBA" id="ARBA00004429"/>
    </source>
</evidence>
<feature type="transmembrane region" description="Helical" evidence="8">
    <location>
        <begin position="127"/>
        <end position="145"/>
    </location>
</feature>
<dbReference type="GO" id="GO:0022857">
    <property type="term" value="F:transmembrane transporter activity"/>
    <property type="evidence" value="ECO:0007669"/>
    <property type="project" value="InterPro"/>
</dbReference>
<dbReference type="RefSeq" id="WP_012111911.1">
    <property type="nucleotide sequence ID" value="NC_009719.1"/>
</dbReference>
<reference evidence="10 11" key="1">
    <citation type="journal article" date="2011" name="Stand. Genomic Sci.">
        <title>Complete genome sequence of Parvibaculum lavamentivorans type strain (DS-1(T)).</title>
        <authorList>
            <person name="Schleheck D."/>
            <person name="Weiss M."/>
            <person name="Pitluck S."/>
            <person name="Bruce D."/>
            <person name="Land M.L."/>
            <person name="Han S."/>
            <person name="Saunders E."/>
            <person name="Tapia R."/>
            <person name="Detter C."/>
            <person name="Brettin T."/>
            <person name="Han J."/>
            <person name="Woyke T."/>
            <person name="Goodwin L."/>
            <person name="Pennacchio L."/>
            <person name="Nolan M."/>
            <person name="Cook A.M."/>
            <person name="Kjelleberg S."/>
            <person name="Thomas T."/>
        </authorList>
    </citation>
    <scope>NUCLEOTIDE SEQUENCE [LARGE SCALE GENOMIC DNA]</scope>
    <source>
        <strain evidence="11">DS-1 / DSM 13023 / NCIMB 13966</strain>
    </source>
</reference>
<organism evidence="10 11">
    <name type="scientific">Parvibaculum lavamentivorans (strain DS-1 / DSM 13023 / NCIMB 13966)</name>
    <dbReference type="NCBI Taxonomy" id="402881"/>
    <lineage>
        <taxon>Bacteria</taxon>
        <taxon>Pseudomonadati</taxon>
        <taxon>Pseudomonadota</taxon>
        <taxon>Alphaproteobacteria</taxon>
        <taxon>Hyphomicrobiales</taxon>
        <taxon>Parvibaculaceae</taxon>
        <taxon>Parvibaculum</taxon>
    </lineage>
</organism>
<dbReference type="HOGENOM" id="CLU_019602_16_1_5"/>
<dbReference type="Pfam" id="PF00528">
    <property type="entry name" value="BPD_transp_1"/>
    <property type="match status" value="1"/>
</dbReference>
<keyword evidence="6 8" id="KW-1133">Transmembrane helix</keyword>
<keyword evidence="11" id="KW-1185">Reference proteome</keyword>
<keyword evidence="7 8" id="KW-0472">Membrane</keyword>
<dbReference type="CDD" id="cd06261">
    <property type="entry name" value="TM_PBP2"/>
    <property type="match status" value="1"/>
</dbReference>
<feature type="transmembrane region" description="Helical" evidence="8">
    <location>
        <begin position="157"/>
        <end position="183"/>
    </location>
</feature>
<evidence type="ECO:0000259" key="9">
    <source>
        <dbReference type="PROSITE" id="PS50928"/>
    </source>
</evidence>
<evidence type="ECO:0000256" key="2">
    <source>
        <dbReference type="ARBA" id="ARBA00010072"/>
    </source>
</evidence>